<dbReference type="EMBL" id="SNRW01000959">
    <property type="protein sequence ID" value="KAA6398420.1"/>
    <property type="molecule type" value="Genomic_DNA"/>
</dbReference>
<dbReference type="Proteomes" id="UP000324800">
    <property type="component" value="Unassembled WGS sequence"/>
</dbReference>
<evidence type="ECO:0000313" key="2">
    <source>
        <dbReference type="Proteomes" id="UP000324800"/>
    </source>
</evidence>
<accession>A0A5J4WU05</accession>
<organism evidence="1 2">
    <name type="scientific">Streblomastix strix</name>
    <dbReference type="NCBI Taxonomy" id="222440"/>
    <lineage>
        <taxon>Eukaryota</taxon>
        <taxon>Metamonada</taxon>
        <taxon>Preaxostyla</taxon>
        <taxon>Oxymonadida</taxon>
        <taxon>Streblomastigidae</taxon>
        <taxon>Streblomastix</taxon>
    </lineage>
</organism>
<dbReference type="AlphaFoldDB" id="A0A5J4WU05"/>
<comment type="caution">
    <text evidence="1">The sequence shown here is derived from an EMBL/GenBank/DDBJ whole genome shotgun (WGS) entry which is preliminary data.</text>
</comment>
<protein>
    <submittedName>
        <fullName evidence="1">Uncharacterized protein</fullName>
    </submittedName>
</protein>
<name>A0A5J4WU05_9EUKA</name>
<evidence type="ECO:0000313" key="1">
    <source>
        <dbReference type="EMBL" id="KAA6398420.1"/>
    </source>
</evidence>
<reference evidence="1 2" key="1">
    <citation type="submission" date="2019-03" db="EMBL/GenBank/DDBJ databases">
        <title>Single cell metagenomics reveals metabolic interactions within the superorganism composed of flagellate Streblomastix strix and complex community of Bacteroidetes bacteria on its surface.</title>
        <authorList>
            <person name="Treitli S.C."/>
            <person name="Kolisko M."/>
            <person name="Husnik F."/>
            <person name="Keeling P."/>
            <person name="Hampl V."/>
        </authorList>
    </citation>
    <scope>NUCLEOTIDE SEQUENCE [LARGE SCALE GENOMIC DNA]</scope>
    <source>
        <strain evidence="1">ST1C</strain>
    </source>
</reference>
<proteinExistence type="predicted"/>
<gene>
    <name evidence="1" type="ORF">EZS28_006056</name>
</gene>
<sequence>MENGNIQVTQVALGVNLTQIFLTMQETKAFPKSFKYHRIYTLLESWNQRQFCEFDTGREHSSEILVLDFDQFKYREVRFDSMTKSFRIEAQRLHALLVTDTTANYKRCNNFVDNEF</sequence>
<dbReference type="OrthoDB" id="1688044at2759"/>